<accession>A0AAD7R525</accession>
<feature type="compositionally biased region" description="Low complexity" evidence="1">
    <location>
        <begin position="14"/>
        <end position="23"/>
    </location>
</feature>
<evidence type="ECO:0000256" key="1">
    <source>
        <dbReference type="SAM" id="MobiDB-lite"/>
    </source>
</evidence>
<name>A0AAD7R525_9TELE</name>
<gene>
    <name evidence="2" type="ORF">AAFF_G00355940</name>
</gene>
<dbReference type="EMBL" id="JAINUG010000596">
    <property type="protein sequence ID" value="KAJ8366393.1"/>
    <property type="molecule type" value="Genomic_DNA"/>
</dbReference>
<evidence type="ECO:0000313" key="3">
    <source>
        <dbReference type="Proteomes" id="UP001221898"/>
    </source>
</evidence>
<comment type="caution">
    <text evidence="2">The sequence shown here is derived from an EMBL/GenBank/DDBJ whole genome shotgun (WGS) entry which is preliminary data.</text>
</comment>
<keyword evidence="3" id="KW-1185">Reference proteome</keyword>
<dbReference type="Proteomes" id="UP001221898">
    <property type="component" value="Unassembled WGS sequence"/>
</dbReference>
<sequence length="112" mass="12908">MTVRAGQGQELAVPQELAQEQGPEPGPQPYPEPQWCPRPHPGQELELRQEWLRCMMPKPDLEPVRSPQDQWCWGPESDQELKLWLWQGFQLPPALPPPGRYRALLPQESPGR</sequence>
<dbReference type="AlphaFoldDB" id="A0AAD7R525"/>
<protein>
    <submittedName>
        <fullName evidence="2">Uncharacterized protein</fullName>
    </submittedName>
</protein>
<evidence type="ECO:0000313" key="2">
    <source>
        <dbReference type="EMBL" id="KAJ8366393.1"/>
    </source>
</evidence>
<reference evidence="2" key="1">
    <citation type="journal article" date="2023" name="Science">
        <title>Genome structures resolve the early diversification of teleost fishes.</title>
        <authorList>
            <person name="Parey E."/>
            <person name="Louis A."/>
            <person name="Montfort J."/>
            <person name="Bouchez O."/>
            <person name="Roques C."/>
            <person name="Iampietro C."/>
            <person name="Lluch J."/>
            <person name="Castinel A."/>
            <person name="Donnadieu C."/>
            <person name="Desvignes T."/>
            <person name="Floi Bucao C."/>
            <person name="Jouanno E."/>
            <person name="Wen M."/>
            <person name="Mejri S."/>
            <person name="Dirks R."/>
            <person name="Jansen H."/>
            <person name="Henkel C."/>
            <person name="Chen W.J."/>
            <person name="Zahm M."/>
            <person name="Cabau C."/>
            <person name="Klopp C."/>
            <person name="Thompson A.W."/>
            <person name="Robinson-Rechavi M."/>
            <person name="Braasch I."/>
            <person name="Lecointre G."/>
            <person name="Bobe J."/>
            <person name="Postlethwait J.H."/>
            <person name="Berthelot C."/>
            <person name="Roest Crollius H."/>
            <person name="Guiguen Y."/>
        </authorList>
    </citation>
    <scope>NUCLEOTIDE SEQUENCE</scope>
    <source>
        <strain evidence="2">NC1722</strain>
    </source>
</reference>
<proteinExistence type="predicted"/>
<feature type="compositionally biased region" description="Pro residues" evidence="1">
    <location>
        <begin position="24"/>
        <end position="40"/>
    </location>
</feature>
<organism evidence="2 3">
    <name type="scientific">Aldrovandia affinis</name>
    <dbReference type="NCBI Taxonomy" id="143900"/>
    <lineage>
        <taxon>Eukaryota</taxon>
        <taxon>Metazoa</taxon>
        <taxon>Chordata</taxon>
        <taxon>Craniata</taxon>
        <taxon>Vertebrata</taxon>
        <taxon>Euteleostomi</taxon>
        <taxon>Actinopterygii</taxon>
        <taxon>Neopterygii</taxon>
        <taxon>Teleostei</taxon>
        <taxon>Notacanthiformes</taxon>
        <taxon>Halosauridae</taxon>
        <taxon>Aldrovandia</taxon>
    </lineage>
</organism>
<feature type="region of interest" description="Disordered" evidence="1">
    <location>
        <begin position="1"/>
        <end position="42"/>
    </location>
</feature>